<feature type="region of interest" description="Disordered" evidence="6">
    <location>
        <begin position="1459"/>
        <end position="1486"/>
    </location>
</feature>
<evidence type="ECO:0000256" key="4">
    <source>
        <dbReference type="ARBA" id="ARBA00023136"/>
    </source>
</evidence>
<evidence type="ECO:0000313" key="9">
    <source>
        <dbReference type="EMBL" id="CEM55237.1"/>
    </source>
</evidence>
<feature type="compositionally biased region" description="Polar residues" evidence="6">
    <location>
        <begin position="1588"/>
        <end position="1598"/>
    </location>
</feature>
<feature type="region of interest" description="Disordered" evidence="6">
    <location>
        <begin position="1308"/>
        <end position="1333"/>
    </location>
</feature>
<feature type="transmembrane region" description="Helical" evidence="7">
    <location>
        <begin position="1080"/>
        <end position="1102"/>
    </location>
</feature>
<evidence type="ECO:0000256" key="3">
    <source>
        <dbReference type="ARBA" id="ARBA00022989"/>
    </source>
</evidence>
<dbReference type="InterPro" id="IPR013122">
    <property type="entry name" value="PKD1_2_channel"/>
</dbReference>
<protein>
    <recommendedName>
        <fullName evidence="8">Polycystin cation channel PKD1/PKD2 domain-containing protein</fullName>
    </recommendedName>
</protein>
<keyword evidence="4 7" id="KW-0472">Membrane</keyword>
<keyword evidence="3 7" id="KW-1133">Transmembrane helix</keyword>
<feature type="transmembrane region" description="Helical" evidence="7">
    <location>
        <begin position="1136"/>
        <end position="1162"/>
    </location>
</feature>
<evidence type="ECO:0000256" key="5">
    <source>
        <dbReference type="SAM" id="Coils"/>
    </source>
</evidence>
<feature type="region of interest" description="Disordered" evidence="6">
    <location>
        <begin position="208"/>
        <end position="291"/>
    </location>
</feature>
<feature type="transmembrane region" description="Helical" evidence="7">
    <location>
        <begin position="917"/>
        <end position="945"/>
    </location>
</feature>
<dbReference type="InterPro" id="IPR051223">
    <property type="entry name" value="Polycystin"/>
</dbReference>
<evidence type="ECO:0000256" key="7">
    <source>
        <dbReference type="SAM" id="Phobius"/>
    </source>
</evidence>
<dbReference type="EMBL" id="CDMZ01005855">
    <property type="protein sequence ID" value="CEM55237.1"/>
    <property type="molecule type" value="Genomic_DNA"/>
</dbReference>
<dbReference type="PANTHER" id="PTHR10877">
    <property type="entry name" value="POLYCYSTIN FAMILY MEMBER"/>
    <property type="match status" value="1"/>
</dbReference>
<organism evidence="9">
    <name type="scientific">Chromera velia CCMP2878</name>
    <dbReference type="NCBI Taxonomy" id="1169474"/>
    <lineage>
        <taxon>Eukaryota</taxon>
        <taxon>Sar</taxon>
        <taxon>Alveolata</taxon>
        <taxon>Colpodellida</taxon>
        <taxon>Chromeraceae</taxon>
        <taxon>Chromera</taxon>
    </lineage>
</organism>
<feature type="compositionally biased region" description="Basic residues" evidence="6">
    <location>
        <begin position="230"/>
        <end position="240"/>
    </location>
</feature>
<reference evidence="9" key="1">
    <citation type="submission" date="2014-11" db="EMBL/GenBank/DDBJ databases">
        <authorList>
            <person name="Otto D Thomas"/>
            <person name="Naeem Raeece"/>
        </authorList>
    </citation>
    <scope>NUCLEOTIDE SEQUENCE</scope>
</reference>
<name>A0A0G4IDD9_9ALVE</name>
<feature type="coiled-coil region" evidence="5">
    <location>
        <begin position="1676"/>
        <end position="1710"/>
    </location>
</feature>
<feature type="compositionally biased region" description="Basic and acidic residues" evidence="6">
    <location>
        <begin position="251"/>
        <end position="280"/>
    </location>
</feature>
<feature type="transmembrane region" description="Helical" evidence="7">
    <location>
        <begin position="966"/>
        <end position="989"/>
    </location>
</feature>
<dbReference type="PANTHER" id="PTHR10877:SF183">
    <property type="entry name" value="AT14535P-RELATED"/>
    <property type="match status" value="1"/>
</dbReference>
<evidence type="ECO:0000259" key="8">
    <source>
        <dbReference type="Pfam" id="PF08016"/>
    </source>
</evidence>
<keyword evidence="5" id="KW-0175">Coiled coil</keyword>
<sequence>MGLFYGAHEGLQVATLTSAGRAFAQQNNLTSSLPAGKGATIYNKTLTGSLTDGNWHHLTVVVENETSTFFVDSIKAEKWPNPTHAWVTGLSESESLSSDSVPSGGISYRRISDCAKGTAFVATLPLVDLIHGGGALAAKTAETDKLNNQVLDTYYLLTSYMETIFKDIREQVTRVNAQIMSSQVEVTAIKTHLGARRRLEGEEFSTIEESAKVHPASRHRLPPTPNAEKHKSRSKAHRRGNMTTQKSNGGKGEKRAFGLKHEAAEEKGQKESSETARRLVDGPSQSSELCRPSGYAVTFQSPYVRDCTASETAQGLVNIKFTWTMTNGHPDQTAFQTLFNPGNTGNGEWQDSTTGDKLGTVLIEAIKGMLFSAGTYGSTNSAAMKTAMGNNGVMFSPTSTTRFSVDTEFSESYPPGQYEATVTIQVFHDTATGQAEATSLEIGQRLVNYGGALLSKDVGCFRPRGNNADSNGLTAADCASQYTDALTTATYGSGPTDVERYIGQIFSPTYNQYLAVTLYDYETITLLCNGVQADAFTPVAADKLTNNLFDAMYGACRSVAYQTRLFAVFDSKRYVCTQDTGTSTWSWELKSDGFIEFAEAGFFRGIEEAKGNAWTMDQWMTVLSDSSNLALSTTNAQLGMLVSSDMTSSTAAQTYVTTGVTTLANTYGFGGRRALEEGDSGEGEWVVDGSHQESGKKEKRKRKLDDNQYSIVMGQVLENNFVNGNPKAEVYDFQFWSRGLSQGEAQELYYQGIKAGIGGLVGAKEDPLASRETSVKLYERETSYNCTFPDLLQLNESMREFVPADTANKTNFACVNREAEELIQHWDRSPNELQGNKLFTEITHMFDYAVVFRDNKIQSTTEWVDLKTNEVTLWQLFYTPGKQIGTKLEITFELSEEGVSHKTTDITSIQRNPGDRYAMLMVFGAFCIFFAVLHLIYGILSYLCGLEKDPTRPGRLRQSTLFADPLPLVIFDTILRSCIAGIMLLILVLEYEKQEKVFNETLKAVVEVPWTSEQVAFSDKFTQFFTALGAMLQVYYVKNILDMLVVSVIFLCLVRICMYLSVHPRIAILVDTVKTSLDDLFHFFITFAGLYLLFAFMAFYSYGDVIKEFASFGQACYTQFRMVLGDWAFPVDRGDAFLYIYMVAFALVIFFILLNFFLAIIIDAYAEVKKHVEDSLVEKNLMVDMWDLAAYSMLASRQRLVKNTREEVLKQLARVKTDEIPWVSRYELRKMNSVFGKSKKRFFSWRRGAKSKSTHGVNSDEGLGTKNIYKRFSAVGFMTEDALGWIPSVNARADAFFDFYSNRHPSLQEPYGDLDKDEKKPKVQDEEESDDENGIEQWLGLGGRIMKQPEAISDDPKVMARDIRSLRETCCAQTEQLDQLSRFLLGDAYQSTNLNQLRGSIAMITKSKSKFMKKISSDQAGHPNAILTEEEAETQHEESSSYMHKDSFGVLTFGSMGSKTQKETTHATAPITITDADDKHKGSKDKAAEELGALDELISSMGGDPPKEGEELSQNTESLGRGSVGGEREEEPTQAAASSAHVQEQRPTSVHRVEAPSEESEAYIFPSLQQTGANVSLGTLGGRHSRAGSVNSARSSVPETAGLLATRNTRESLKQGGGRGGAGRGLSGGSAAARAGKAIVGDLFTVDTLWAREEAERRTRAAEEARETAEAWRIFYARQAEKKRQKEERKRQEEERKLRVEAEMRHETRRLHMERLRREEKWFLMALWDSFARTLSGEEDWDVGEIPEEEGVNISRAH</sequence>
<evidence type="ECO:0000256" key="6">
    <source>
        <dbReference type="SAM" id="MobiDB-lite"/>
    </source>
</evidence>
<evidence type="ECO:0000256" key="2">
    <source>
        <dbReference type="ARBA" id="ARBA00022692"/>
    </source>
</evidence>
<comment type="subcellular location">
    <subcellularLocation>
        <location evidence="1">Membrane</location>
        <topology evidence="1">Multi-pass membrane protein</topology>
    </subcellularLocation>
</comment>
<keyword evidence="2 7" id="KW-0812">Transmembrane</keyword>
<feature type="compositionally biased region" description="Polar residues" evidence="6">
    <location>
        <begin position="1535"/>
        <end position="1548"/>
    </location>
</feature>
<feature type="region of interest" description="Disordered" evidence="6">
    <location>
        <begin position="1498"/>
        <end position="1558"/>
    </location>
</feature>
<dbReference type="VEuPathDB" id="CryptoDB:Cvel_13375"/>
<accession>A0A0G4IDD9</accession>
<feature type="compositionally biased region" description="Basic and acidic residues" evidence="6">
    <location>
        <begin position="1476"/>
        <end position="1486"/>
    </location>
</feature>
<evidence type="ECO:0000256" key="1">
    <source>
        <dbReference type="ARBA" id="ARBA00004141"/>
    </source>
</evidence>
<dbReference type="Pfam" id="PF08016">
    <property type="entry name" value="PKD_channel"/>
    <property type="match status" value="1"/>
</dbReference>
<gene>
    <name evidence="9" type="ORF">Cvel_13375</name>
</gene>
<dbReference type="Gene3D" id="1.10.287.70">
    <property type="match status" value="1"/>
</dbReference>
<feature type="region of interest" description="Disordered" evidence="6">
    <location>
        <begin position="1584"/>
        <end position="1630"/>
    </location>
</feature>
<feature type="transmembrane region" description="Helical" evidence="7">
    <location>
        <begin position="1040"/>
        <end position="1060"/>
    </location>
</feature>
<feature type="compositionally biased region" description="Gly residues" evidence="6">
    <location>
        <begin position="1615"/>
        <end position="1628"/>
    </location>
</feature>
<dbReference type="GO" id="GO:0016020">
    <property type="term" value="C:membrane"/>
    <property type="evidence" value="ECO:0007669"/>
    <property type="project" value="UniProtKB-SubCell"/>
</dbReference>
<feature type="region of interest" description="Disordered" evidence="6">
    <location>
        <begin position="680"/>
        <end position="702"/>
    </location>
</feature>
<feature type="compositionally biased region" description="Basic and acidic residues" evidence="6">
    <location>
        <begin position="1313"/>
        <end position="1324"/>
    </location>
</feature>
<feature type="domain" description="Polycystin cation channel PKD1/PKD2" evidence="8">
    <location>
        <begin position="1033"/>
        <end position="1168"/>
    </location>
</feature>
<proteinExistence type="predicted"/>